<dbReference type="Gene3D" id="3.90.190.10">
    <property type="entry name" value="Protein tyrosine phosphatase superfamily"/>
    <property type="match status" value="1"/>
</dbReference>
<name>A0ABT9Q5E0_9ACTN</name>
<evidence type="ECO:0000256" key="2">
    <source>
        <dbReference type="SAM" id="SignalP"/>
    </source>
</evidence>
<dbReference type="EC" id="3.1.3.48" evidence="3"/>
<dbReference type="PANTHER" id="PTHR31126:SF1">
    <property type="entry name" value="TYROSINE SPECIFIC PROTEIN PHOSPHATASES DOMAIN-CONTAINING PROTEIN"/>
    <property type="match status" value="1"/>
</dbReference>
<dbReference type="Proteomes" id="UP001225356">
    <property type="component" value="Unassembled WGS sequence"/>
</dbReference>
<keyword evidence="2" id="KW-0732">Signal</keyword>
<dbReference type="RefSeq" id="WP_386377673.1">
    <property type="nucleotide sequence ID" value="NZ_JBHUCL010000057.1"/>
</dbReference>
<evidence type="ECO:0000256" key="1">
    <source>
        <dbReference type="ARBA" id="ARBA00009580"/>
    </source>
</evidence>
<comment type="caution">
    <text evidence="3">The sequence shown here is derived from an EMBL/GenBank/DDBJ whole genome shotgun (WGS) entry which is preliminary data.</text>
</comment>
<accession>A0ABT9Q5E0</accession>
<dbReference type="InterPro" id="IPR029021">
    <property type="entry name" value="Prot-tyrosine_phosphatase-like"/>
</dbReference>
<feature type="signal peptide" evidence="2">
    <location>
        <begin position="1"/>
        <end position="30"/>
    </location>
</feature>
<keyword evidence="4" id="KW-1185">Reference proteome</keyword>
<dbReference type="Pfam" id="PF13350">
    <property type="entry name" value="Y_phosphatase3"/>
    <property type="match status" value="1"/>
</dbReference>
<dbReference type="InterPro" id="IPR026893">
    <property type="entry name" value="Tyr/Ser_Pase_IphP-type"/>
</dbReference>
<sequence length="364" mass="38999">MHRTRAARLATAVLASTLLTAAGAAAPASAAAVHNPVHQRAEQHIPFTAATVTQNDNGTYTITWNTSKVQRVTVYAGTSQDRISHKHPVATGAGRMTVTVRGLGAADRWWFELVPDHGHPLTLADRSLHLASAPNLRDAGGYRTADGSWVRMGVLYRSGDLSKLTDADMAKLTRLGLRTVYDLRTPSEQSASPDRLPRGVKAVTANVTGTTDTGNVSIPTPEAAVKLMTDGEKAMVSSESGRAAYGSLLTAVGHGSGLLYHCTAGKDRTGWASAAILTALGVPKSTVMQDYLLSNTYRAAENAAALAQMPEAQRPIYKPLMDVRKEYLDAGFAEVKAKYGSFDRYLDKALDVSARELRERLLVD</sequence>
<dbReference type="GO" id="GO:0004725">
    <property type="term" value="F:protein tyrosine phosphatase activity"/>
    <property type="evidence" value="ECO:0007669"/>
    <property type="project" value="UniProtKB-EC"/>
</dbReference>
<dbReference type="SUPFAM" id="SSF52799">
    <property type="entry name" value="(Phosphotyrosine protein) phosphatases II"/>
    <property type="match status" value="1"/>
</dbReference>
<evidence type="ECO:0000313" key="4">
    <source>
        <dbReference type="Proteomes" id="UP001225356"/>
    </source>
</evidence>
<dbReference type="EMBL" id="JAUSQU010000001">
    <property type="protein sequence ID" value="MDP9841611.1"/>
    <property type="molecule type" value="Genomic_DNA"/>
</dbReference>
<dbReference type="PANTHER" id="PTHR31126">
    <property type="entry name" value="TYROSINE-PROTEIN PHOSPHATASE"/>
    <property type="match status" value="1"/>
</dbReference>
<organism evidence="3 4">
    <name type="scientific">Streptosporangium lutulentum</name>
    <dbReference type="NCBI Taxonomy" id="1461250"/>
    <lineage>
        <taxon>Bacteria</taxon>
        <taxon>Bacillati</taxon>
        <taxon>Actinomycetota</taxon>
        <taxon>Actinomycetes</taxon>
        <taxon>Streptosporangiales</taxon>
        <taxon>Streptosporangiaceae</taxon>
        <taxon>Streptosporangium</taxon>
    </lineage>
</organism>
<keyword evidence="3" id="KW-0378">Hydrolase</keyword>
<evidence type="ECO:0000313" key="3">
    <source>
        <dbReference type="EMBL" id="MDP9841611.1"/>
    </source>
</evidence>
<protein>
    <submittedName>
        <fullName evidence="3">Protein-tyrosine phosphatase</fullName>
        <ecNumber evidence="3">3.1.3.48</ecNumber>
    </submittedName>
</protein>
<reference evidence="3 4" key="1">
    <citation type="submission" date="2023-07" db="EMBL/GenBank/DDBJ databases">
        <title>Sequencing the genomes of 1000 actinobacteria strains.</title>
        <authorList>
            <person name="Klenk H.-P."/>
        </authorList>
    </citation>
    <scope>NUCLEOTIDE SEQUENCE [LARGE SCALE GENOMIC DNA]</scope>
    <source>
        <strain evidence="3 4">DSM 46740</strain>
    </source>
</reference>
<proteinExistence type="inferred from homology"/>
<feature type="chain" id="PRO_5046509811" evidence="2">
    <location>
        <begin position="31"/>
        <end position="364"/>
    </location>
</feature>
<gene>
    <name evidence="3" type="ORF">J2853_000822</name>
</gene>
<comment type="similarity">
    <text evidence="1">Belongs to the protein-tyrosine phosphatase family.</text>
</comment>